<dbReference type="InterPro" id="IPR042099">
    <property type="entry name" value="ANL_N_sf"/>
</dbReference>
<dbReference type="RefSeq" id="WP_339587605.1">
    <property type="nucleotide sequence ID" value="NZ_JBBHJZ010000002.1"/>
</dbReference>
<reference evidence="6 7" key="1">
    <citation type="submission" date="2024-03" db="EMBL/GenBank/DDBJ databases">
        <authorList>
            <person name="Jo J.-H."/>
        </authorList>
    </citation>
    <scope>NUCLEOTIDE SEQUENCE [LARGE SCALE GENOMIC DNA]</scope>
    <source>
        <strain evidence="6 7">PS1R-30</strain>
    </source>
</reference>
<comment type="caution">
    <text evidence="6">The sequence shown here is derived from an EMBL/GenBank/DDBJ whole genome shotgun (WGS) entry which is preliminary data.</text>
</comment>
<dbReference type="Gene3D" id="3.30.300.30">
    <property type="match status" value="1"/>
</dbReference>
<dbReference type="InterPro" id="IPR000873">
    <property type="entry name" value="AMP-dep_synth/lig_dom"/>
</dbReference>
<keyword evidence="2" id="KW-0436">Ligase</keyword>
<keyword evidence="7" id="KW-1185">Reference proteome</keyword>
<evidence type="ECO:0000256" key="1">
    <source>
        <dbReference type="ARBA" id="ARBA00006432"/>
    </source>
</evidence>
<feature type="domain" description="AMP-dependent synthetase/ligase" evidence="4">
    <location>
        <begin position="22"/>
        <end position="274"/>
    </location>
</feature>
<keyword evidence="3" id="KW-0812">Transmembrane</keyword>
<keyword evidence="3" id="KW-0472">Membrane</keyword>
<evidence type="ECO:0000256" key="2">
    <source>
        <dbReference type="ARBA" id="ARBA00022598"/>
    </source>
</evidence>
<dbReference type="CDD" id="cd04433">
    <property type="entry name" value="AFD_class_I"/>
    <property type="match status" value="1"/>
</dbReference>
<feature type="transmembrane region" description="Helical" evidence="3">
    <location>
        <begin position="83"/>
        <end position="104"/>
    </location>
</feature>
<evidence type="ECO:0000313" key="7">
    <source>
        <dbReference type="Proteomes" id="UP001361239"/>
    </source>
</evidence>
<dbReference type="InterPro" id="IPR045851">
    <property type="entry name" value="AMP-bd_C_sf"/>
</dbReference>
<evidence type="ECO:0000256" key="3">
    <source>
        <dbReference type="SAM" id="Phobius"/>
    </source>
</evidence>
<dbReference type="Proteomes" id="UP001361239">
    <property type="component" value="Unassembled WGS sequence"/>
</dbReference>
<dbReference type="EMBL" id="JBBHJZ010000002">
    <property type="protein sequence ID" value="MEJ5977673.1"/>
    <property type="molecule type" value="Genomic_DNA"/>
</dbReference>
<evidence type="ECO:0000313" key="6">
    <source>
        <dbReference type="EMBL" id="MEJ5977673.1"/>
    </source>
</evidence>
<evidence type="ECO:0000259" key="5">
    <source>
        <dbReference type="Pfam" id="PF13193"/>
    </source>
</evidence>
<proteinExistence type="inferred from homology"/>
<sequence>MSTDSDVWTDPRAAKTFPQLIRAAAAAYGDDPAVTLTGETIPDETASFNDLDRQSAGIARGLIARGIGKGARVGFIYGNGPGFAIMLAAAARIGAIAIPISTMIRANELVRVLRQSDVSGLIVQRKFLNTDYVERLCDALPELRESGPALRLTKAPYLRWLASTGEGLPASFGQVDALTAEGTSVSEDFLREIESEVHPTDQMVEIYTSGSMALPKGVKHNHGPALFRTHYLRGMIGPERGKEYSAFLPMFWVGGLMMSLLPNWEVGAVTTCTERTMSNSRIAMGSTLAEDDLAMLKHQKPPFWGLGMSETLGPYSYGDEVRAPGRPVCAPMDHFADGYDIRIADENDQEVGDGNIGEMQVRGYPLASSLHKVEQSVYYTADGYYHTGDMCLRDGNRVHFIGRNGDMIKTAGSNVAPAEVEMEMQALDGVHNAYVVGLPDPERGQLLVAAVVPREEGVELDFAEIEGKLRKQLSSYKVPRAYVQITREEVPLLHSNKVSRRDVTALVAQRLGRPAA</sequence>
<dbReference type="InterPro" id="IPR025110">
    <property type="entry name" value="AMP-bd_C"/>
</dbReference>
<comment type="similarity">
    <text evidence="1">Belongs to the ATP-dependent AMP-binding enzyme family.</text>
</comment>
<organism evidence="6 7">
    <name type="scientific">Novosphingobium anseongense</name>
    <dbReference type="NCBI Taxonomy" id="3133436"/>
    <lineage>
        <taxon>Bacteria</taxon>
        <taxon>Pseudomonadati</taxon>
        <taxon>Pseudomonadota</taxon>
        <taxon>Alphaproteobacteria</taxon>
        <taxon>Sphingomonadales</taxon>
        <taxon>Sphingomonadaceae</taxon>
        <taxon>Novosphingobium</taxon>
    </lineage>
</organism>
<dbReference type="PANTHER" id="PTHR43201:SF5">
    <property type="entry name" value="MEDIUM-CHAIN ACYL-COA LIGASE ACSF2, MITOCHONDRIAL"/>
    <property type="match status" value="1"/>
</dbReference>
<dbReference type="Pfam" id="PF13193">
    <property type="entry name" value="AMP-binding_C"/>
    <property type="match status" value="1"/>
</dbReference>
<dbReference type="SUPFAM" id="SSF56801">
    <property type="entry name" value="Acetyl-CoA synthetase-like"/>
    <property type="match status" value="1"/>
</dbReference>
<accession>A0ABU8RXJ8</accession>
<keyword evidence="3" id="KW-1133">Transmembrane helix</keyword>
<protein>
    <submittedName>
        <fullName evidence="6">Class I adenylate-forming enzyme family protein</fullName>
    </submittedName>
</protein>
<name>A0ABU8RXJ8_9SPHN</name>
<dbReference type="Pfam" id="PF00501">
    <property type="entry name" value="AMP-binding"/>
    <property type="match status" value="1"/>
</dbReference>
<evidence type="ECO:0000259" key="4">
    <source>
        <dbReference type="Pfam" id="PF00501"/>
    </source>
</evidence>
<dbReference type="PANTHER" id="PTHR43201">
    <property type="entry name" value="ACYL-COA SYNTHETASE"/>
    <property type="match status" value="1"/>
</dbReference>
<dbReference type="Gene3D" id="3.40.50.12780">
    <property type="entry name" value="N-terminal domain of ligase-like"/>
    <property type="match status" value="2"/>
</dbReference>
<feature type="domain" description="AMP-binding enzyme C-terminal" evidence="5">
    <location>
        <begin position="419"/>
        <end position="497"/>
    </location>
</feature>
<gene>
    <name evidence="6" type="ORF">WG901_13580</name>
</gene>